<dbReference type="InterPro" id="IPR000531">
    <property type="entry name" value="Beta-barrel_TonB"/>
</dbReference>
<dbReference type="CDD" id="cd01347">
    <property type="entry name" value="ligand_gated_channel"/>
    <property type="match status" value="1"/>
</dbReference>
<dbReference type="EMBL" id="JAKZHW010000002">
    <property type="protein sequence ID" value="MCH8617434.1"/>
    <property type="molecule type" value="Genomic_DNA"/>
</dbReference>
<evidence type="ECO:0000256" key="7">
    <source>
        <dbReference type="ARBA" id="ARBA00023237"/>
    </source>
</evidence>
<keyword evidence="4 8" id="KW-0812">Transmembrane</keyword>
<evidence type="ECO:0000256" key="8">
    <source>
        <dbReference type="PROSITE-ProRule" id="PRU01360"/>
    </source>
</evidence>
<dbReference type="Pfam" id="PF07715">
    <property type="entry name" value="Plug"/>
    <property type="match status" value="1"/>
</dbReference>
<organism evidence="14 15">
    <name type="scientific">Sphingomonas telluris</name>
    <dbReference type="NCBI Taxonomy" id="2907998"/>
    <lineage>
        <taxon>Bacteria</taxon>
        <taxon>Pseudomonadati</taxon>
        <taxon>Pseudomonadota</taxon>
        <taxon>Alphaproteobacteria</taxon>
        <taxon>Sphingomonadales</taxon>
        <taxon>Sphingomonadaceae</taxon>
        <taxon>Sphingomonas</taxon>
    </lineage>
</organism>
<feature type="domain" description="TonB-dependent receptor plug" evidence="13">
    <location>
        <begin position="71"/>
        <end position="175"/>
    </location>
</feature>
<evidence type="ECO:0000256" key="2">
    <source>
        <dbReference type="ARBA" id="ARBA00022448"/>
    </source>
</evidence>
<feature type="chain" id="PRO_5047410338" evidence="11">
    <location>
        <begin position="23"/>
        <end position="712"/>
    </location>
</feature>
<keyword evidence="11" id="KW-0732">Signal</keyword>
<dbReference type="InterPro" id="IPR036942">
    <property type="entry name" value="Beta-barrel_TonB_sf"/>
</dbReference>
<feature type="region of interest" description="Disordered" evidence="10">
    <location>
        <begin position="493"/>
        <end position="514"/>
    </location>
</feature>
<dbReference type="Gene3D" id="2.40.170.20">
    <property type="entry name" value="TonB-dependent receptor, beta-barrel domain"/>
    <property type="match status" value="1"/>
</dbReference>
<evidence type="ECO:0000259" key="13">
    <source>
        <dbReference type="Pfam" id="PF07715"/>
    </source>
</evidence>
<protein>
    <submittedName>
        <fullName evidence="14">TonB-dependent receptor</fullName>
    </submittedName>
</protein>
<proteinExistence type="inferred from homology"/>
<evidence type="ECO:0000256" key="5">
    <source>
        <dbReference type="ARBA" id="ARBA00023077"/>
    </source>
</evidence>
<name>A0ABS9VRT5_9SPHN</name>
<comment type="similarity">
    <text evidence="8 9">Belongs to the TonB-dependent receptor family.</text>
</comment>
<evidence type="ECO:0000256" key="6">
    <source>
        <dbReference type="ARBA" id="ARBA00023136"/>
    </source>
</evidence>
<sequence length="712" mass="75369">MLSSKFALAAALAAFPVTSALAQETPALSVDTGTVDAASGGAAADTSAPGNAEDAHTNDPIVVTGVRRKAADVLGGISVLDQADLTREVRQSIGETLARQPGVSATSFGPTASAPVLRGLSGDRVRVLTDGIGTLDVSSSGPDHAIAINPLTAERIEVLRGPSALLFGSSAIGGVVNVIDTRIPRNVPENVVGVDALLGYGSAANERMANGSVDVPVAGHVVFHIDGNWTKTDDLRTGGHILSKELRDEALASPDPEIRALADLKGDLPNSAAESKEVAGGVAYVGDNGLNIGASITRHLATYEVPIRYSVDPAVVPEAPTIDVEQTRYDARAEIPLGGFFSQVRARGGYSNYHHDELEETGEVGSSFFSKGGEGRVELVQAAQSGWEGTSGLQYLNRNAKIRGEEKFLPDSDQKQTGIFTLQTYVSGPWRVEGGARVEFSKLTADADEQLETPAESRSFTTWSGSLGGQYEFTPGWRAGLSLSHSERAPSIDELFANGPHGGSQSFEVGDPNLDPEKSLSVEASLHKTSGRLTLTGSLYYSHFSNFIFQAPTGAIEDDLPVFRYLQDTANYYGFEAQAQAKLGEALGIKWSGEVQADAVHATVKNYGPAPFIPPLRILGGIAGSRGPFDGRVEVEHAFDHNRTAPVETDTPGYTMVNASLDWHAFAEDPELTLSLSANNIFDVDARRSTSQLKDFAPLAGRDIRLTARLGF</sequence>
<feature type="domain" description="TonB-dependent receptor-like beta-barrel" evidence="12">
    <location>
        <begin position="325"/>
        <end position="681"/>
    </location>
</feature>
<gene>
    <name evidence="14" type="ORF">LZ016_15150</name>
</gene>
<dbReference type="RefSeq" id="WP_241448308.1">
    <property type="nucleotide sequence ID" value="NZ_JAKZHW010000002.1"/>
</dbReference>
<dbReference type="InterPro" id="IPR012910">
    <property type="entry name" value="Plug_dom"/>
</dbReference>
<accession>A0ABS9VRT5</accession>
<feature type="compositionally biased region" description="Low complexity" evidence="10">
    <location>
        <begin position="38"/>
        <end position="48"/>
    </location>
</feature>
<evidence type="ECO:0000313" key="15">
    <source>
        <dbReference type="Proteomes" id="UP001203058"/>
    </source>
</evidence>
<dbReference type="Pfam" id="PF00593">
    <property type="entry name" value="TonB_dep_Rec_b-barrel"/>
    <property type="match status" value="1"/>
</dbReference>
<dbReference type="PANTHER" id="PTHR30069:SF40">
    <property type="entry name" value="TONB-DEPENDENT RECEPTOR NMB0964-RELATED"/>
    <property type="match status" value="1"/>
</dbReference>
<dbReference type="Proteomes" id="UP001203058">
    <property type="component" value="Unassembled WGS sequence"/>
</dbReference>
<keyword evidence="3 8" id="KW-1134">Transmembrane beta strand</keyword>
<reference evidence="14 15" key="1">
    <citation type="submission" date="2022-03" db="EMBL/GenBank/DDBJ databases">
        <authorList>
            <person name="Jo J.-H."/>
            <person name="Im W.-T."/>
        </authorList>
    </citation>
    <scope>NUCLEOTIDE SEQUENCE [LARGE SCALE GENOMIC DNA]</scope>
    <source>
        <strain evidence="14 15">SM33</strain>
    </source>
</reference>
<keyword evidence="14" id="KW-0675">Receptor</keyword>
<comment type="subcellular location">
    <subcellularLocation>
        <location evidence="1 8">Cell outer membrane</location>
        <topology evidence="1 8">Multi-pass membrane protein</topology>
    </subcellularLocation>
</comment>
<evidence type="ECO:0000256" key="4">
    <source>
        <dbReference type="ARBA" id="ARBA00022692"/>
    </source>
</evidence>
<evidence type="ECO:0000256" key="10">
    <source>
        <dbReference type="SAM" id="MobiDB-lite"/>
    </source>
</evidence>
<keyword evidence="6 8" id="KW-0472">Membrane</keyword>
<evidence type="ECO:0000256" key="3">
    <source>
        <dbReference type="ARBA" id="ARBA00022452"/>
    </source>
</evidence>
<feature type="region of interest" description="Disordered" evidence="10">
    <location>
        <begin position="38"/>
        <end position="58"/>
    </location>
</feature>
<evidence type="ECO:0000259" key="12">
    <source>
        <dbReference type="Pfam" id="PF00593"/>
    </source>
</evidence>
<dbReference type="InterPro" id="IPR037066">
    <property type="entry name" value="Plug_dom_sf"/>
</dbReference>
<keyword evidence="2 8" id="KW-0813">Transport</keyword>
<keyword evidence="15" id="KW-1185">Reference proteome</keyword>
<keyword evidence="5 9" id="KW-0798">TonB box</keyword>
<evidence type="ECO:0000256" key="11">
    <source>
        <dbReference type="SAM" id="SignalP"/>
    </source>
</evidence>
<comment type="caution">
    <text evidence="14">The sequence shown here is derived from an EMBL/GenBank/DDBJ whole genome shotgun (WGS) entry which is preliminary data.</text>
</comment>
<feature type="signal peptide" evidence="11">
    <location>
        <begin position="1"/>
        <end position="22"/>
    </location>
</feature>
<dbReference type="InterPro" id="IPR039426">
    <property type="entry name" value="TonB-dep_rcpt-like"/>
</dbReference>
<evidence type="ECO:0000256" key="9">
    <source>
        <dbReference type="RuleBase" id="RU003357"/>
    </source>
</evidence>
<dbReference type="SUPFAM" id="SSF56935">
    <property type="entry name" value="Porins"/>
    <property type="match status" value="1"/>
</dbReference>
<evidence type="ECO:0000313" key="14">
    <source>
        <dbReference type="EMBL" id="MCH8617434.1"/>
    </source>
</evidence>
<keyword evidence="7 8" id="KW-0998">Cell outer membrane</keyword>
<dbReference type="Gene3D" id="2.170.130.10">
    <property type="entry name" value="TonB-dependent receptor, plug domain"/>
    <property type="match status" value="1"/>
</dbReference>
<dbReference type="PROSITE" id="PS52016">
    <property type="entry name" value="TONB_DEPENDENT_REC_3"/>
    <property type="match status" value="1"/>
</dbReference>
<dbReference type="PANTHER" id="PTHR30069">
    <property type="entry name" value="TONB-DEPENDENT OUTER MEMBRANE RECEPTOR"/>
    <property type="match status" value="1"/>
</dbReference>
<evidence type="ECO:0000256" key="1">
    <source>
        <dbReference type="ARBA" id="ARBA00004571"/>
    </source>
</evidence>